<sequence>LQLEDNVNKNICQGSMSSEINTPADLRSCSKASGTASKNMDPEDLCMTQSSILYLLQEATKLVTPSKQHSLDVEKRHDAKEKIVSTSLNQIVHEVQTVETQPSFTGAFSMFSSSPWEVMSLINLQCERLLHSGGTNGQEDTQPHKSKEAKSEDCNVTQECSSRPSASASIMSPIADAMDHAMESEVCCSIPHVIDPGDHIQSTSEDGERSTIKAGDDLAELISKTTEDGLLSSRVKNDEGTGHYFLFETSVLPLDLTKKVEMCEHTVQSGEGVNEMESVPSISKTSHSHELSSVDFSSSLVAEKCEDSCFYFNEGENAESKSALVSETPQSTTDLNNNLEDEMMQGAEKSHKVVSAQTRRRTPRKQAHPERSPDLQDPGLQGVTFRMHAELDQSSDQCRLVITSNYSKLCKRGRSNRKSRSVQNSQRTSSSEEDSDSPSLCKKICASCCTRKTPLWRDAEDGTPLCNACGI</sequence>
<comment type="caution">
    <text evidence="5">The sequence shown here is derived from an EMBL/GenBank/DDBJ whole genome shotgun (WGS) entry which is preliminary data.</text>
</comment>
<dbReference type="PROSITE" id="PS50114">
    <property type="entry name" value="GATA_ZN_FINGER_2"/>
    <property type="match status" value="1"/>
</dbReference>
<feature type="region of interest" description="Disordered" evidence="3">
    <location>
        <begin position="412"/>
        <end position="439"/>
    </location>
</feature>
<dbReference type="EMBL" id="QNUK01000049">
    <property type="protein sequence ID" value="KAF5905033.1"/>
    <property type="molecule type" value="Genomic_DNA"/>
</dbReference>
<keyword evidence="2" id="KW-0479">Metal-binding</keyword>
<evidence type="ECO:0000256" key="1">
    <source>
        <dbReference type="ARBA" id="ARBA00023242"/>
    </source>
</evidence>
<feature type="compositionally biased region" description="Basic and acidic residues" evidence="3">
    <location>
        <begin position="141"/>
        <end position="153"/>
    </location>
</feature>
<feature type="region of interest" description="Disordered" evidence="3">
    <location>
        <begin position="345"/>
        <end position="380"/>
    </location>
</feature>
<evidence type="ECO:0000313" key="5">
    <source>
        <dbReference type="EMBL" id="KAF5905033.1"/>
    </source>
</evidence>
<feature type="non-terminal residue" evidence="5">
    <location>
        <position position="1"/>
    </location>
</feature>
<dbReference type="InterPro" id="IPR000679">
    <property type="entry name" value="Znf_GATA"/>
</dbReference>
<dbReference type="GO" id="GO:0005634">
    <property type="term" value="C:nucleus"/>
    <property type="evidence" value="ECO:0007669"/>
    <property type="project" value="TreeGrafter"/>
</dbReference>
<dbReference type="PANTHER" id="PTHR47341:SF1">
    <property type="entry name" value="GATA-TYPE ZINC FINGER PROTEIN 1"/>
    <property type="match status" value="1"/>
</dbReference>
<dbReference type="PANTHER" id="PTHR47341">
    <property type="entry name" value="GATA-TYPE ZINC FINGER PROTEIN 1"/>
    <property type="match status" value="1"/>
</dbReference>
<dbReference type="SUPFAM" id="SSF57716">
    <property type="entry name" value="Glucocorticoid receptor-like (DNA-binding domain)"/>
    <property type="match status" value="1"/>
</dbReference>
<dbReference type="InterPro" id="IPR013088">
    <property type="entry name" value="Znf_NHR/GATA"/>
</dbReference>
<organism evidence="5 6">
    <name type="scientific">Clarias magur</name>
    <name type="common">Asian catfish</name>
    <name type="synonym">Macropteronotus magur</name>
    <dbReference type="NCBI Taxonomy" id="1594786"/>
    <lineage>
        <taxon>Eukaryota</taxon>
        <taxon>Metazoa</taxon>
        <taxon>Chordata</taxon>
        <taxon>Craniata</taxon>
        <taxon>Vertebrata</taxon>
        <taxon>Euteleostomi</taxon>
        <taxon>Actinopterygii</taxon>
        <taxon>Neopterygii</taxon>
        <taxon>Teleostei</taxon>
        <taxon>Ostariophysi</taxon>
        <taxon>Siluriformes</taxon>
        <taxon>Clariidae</taxon>
        <taxon>Clarias</taxon>
    </lineage>
</organism>
<evidence type="ECO:0000256" key="2">
    <source>
        <dbReference type="PROSITE-ProRule" id="PRU00094"/>
    </source>
</evidence>
<keyword evidence="6" id="KW-1185">Reference proteome</keyword>
<dbReference type="InterPro" id="IPR053116">
    <property type="entry name" value="GATA-type_Znf_Regulator"/>
</dbReference>
<dbReference type="GO" id="GO:0006357">
    <property type="term" value="P:regulation of transcription by RNA polymerase II"/>
    <property type="evidence" value="ECO:0007669"/>
    <property type="project" value="TreeGrafter"/>
</dbReference>
<evidence type="ECO:0000313" key="6">
    <source>
        <dbReference type="Proteomes" id="UP000727407"/>
    </source>
</evidence>
<dbReference type="Gene3D" id="3.30.50.10">
    <property type="entry name" value="Erythroid Transcription Factor GATA-1, subunit A"/>
    <property type="match status" value="1"/>
</dbReference>
<keyword evidence="2" id="KW-0863">Zinc-finger</keyword>
<dbReference type="AlphaFoldDB" id="A0A8J4UCX5"/>
<dbReference type="GO" id="GO:0007283">
    <property type="term" value="P:spermatogenesis"/>
    <property type="evidence" value="ECO:0007669"/>
    <property type="project" value="TreeGrafter"/>
</dbReference>
<protein>
    <submittedName>
        <fullName evidence="5">GATA-type zinc finger protein 1 isoform X1</fullName>
    </submittedName>
</protein>
<dbReference type="Proteomes" id="UP000727407">
    <property type="component" value="Unassembled WGS sequence"/>
</dbReference>
<keyword evidence="1" id="KW-0539">Nucleus</keyword>
<accession>A0A8J4UCX5</accession>
<dbReference type="GO" id="GO:0043565">
    <property type="term" value="F:sequence-specific DNA binding"/>
    <property type="evidence" value="ECO:0007669"/>
    <property type="project" value="InterPro"/>
</dbReference>
<feature type="domain" description="GATA-type" evidence="4">
    <location>
        <begin position="445"/>
        <end position="471"/>
    </location>
</feature>
<dbReference type="CDD" id="cd00202">
    <property type="entry name" value="ZnF_GATA"/>
    <property type="match status" value="1"/>
</dbReference>
<keyword evidence="2" id="KW-0862">Zinc</keyword>
<dbReference type="GO" id="GO:0008270">
    <property type="term" value="F:zinc ion binding"/>
    <property type="evidence" value="ECO:0007669"/>
    <property type="project" value="UniProtKB-KW"/>
</dbReference>
<gene>
    <name evidence="5" type="primary">zglp1</name>
    <name evidence="5" type="ORF">DAT39_005279</name>
</gene>
<dbReference type="GO" id="GO:0048599">
    <property type="term" value="P:oocyte development"/>
    <property type="evidence" value="ECO:0007669"/>
    <property type="project" value="TreeGrafter"/>
</dbReference>
<name>A0A8J4UCX5_CLAMG</name>
<dbReference type="Pfam" id="PF00320">
    <property type="entry name" value="GATA"/>
    <property type="match status" value="1"/>
</dbReference>
<proteinExistence type="predicted"/>
<feature type="region of interest" description="Disordered" evidence="3">
    <location>
        <begin position="132"/>
        <end position="167"/>
    </location>
</feature>
<evidence type="ECO:0000256" key="3">
    <source>
        <dbReference type="SAM" id="MobiDB-lite"/>
    </source>
</evidence>
<reference evidence="5" key="1">
    <citation type="submission" date="2020-07" db="EMBL/GenBank/DDBJ databases">
        <title>Clarias magur genome sequencing, assembly and annotation.</title>
        <authorList>
            <person name="Kushwaha B."/>
            <person name="Kumar R."/>
            <person name="Das P."/>
            <person name="Joshi C.G."/>
            <person name="Kumar D."/>
            <person name="Nagpure N.S."/>
            <person name="Pandey M."/>
            <person name="Agarwal S."/>
            <person name="Srivastava S."/>
            <person name="Singh M."/>
            <person name="Sahoo L."/>
            <person name="Jayasankar P."/>
            <person name="Meher P.K."/>
            <person name="Koringa P.G."/>
            <person name="Iquebal M.A."/>
            <person name="Das S.P."/>
            <person name="Bit A."/>
            <person name="Patnaik S."/>
            <person name="Patel N."/>
            <person name="Shah T.M."/>
            <person name="Hinsu A."/>
            <person name="Jena J.K."/>
        </authorList>
    </citation>
    <scope>NUCLEOTIDE SEQUENCE</scope>
    <source>
        <strain evidence="5">CIFAMagur01</strain>
        <tissue evidence="5">Testis</tissue>
    </source>
</reference>
<evidence type="ECO:0000259" key="4">
    <source>
        <dbReference type="PROSITE" id="PS50114"/>
    </source>
</evidence>
<dbReference type="OrthoDB" id="2162994at2759"/>
<feature type="non-terminal residue" evidence="5">
    <location>
        <position position="471"/>
    </location>
</feature>